<organism evidence="3 4">
    <name type="scientific">Streptomyces roseus</name>
    <dbReference type="NCBI Taxonomy" id="66430"/>
    <lineage>
        <taxon>Bacteria</taxon>
        <taxon>Bacillati</taxon>
        <taxon>Actinomycetota</taxon>
        <taxon>Actinomycetes</taxon>
        <taxon>Kitasatosporales</taxon>
        <taxon>Streptomycetaceae</taxon>
        <taxon>Streptomyces</taxon>
    </lineage>
</organism>
<reference evidence="3 4" key="1">
    <citation type="submission" date="2015-06" db="EMBL/GenBank/DDBJ databases">
        <title>Recapitulation of the evolution of biosynthetic gene clusters reveals hidden chemical diversity on bacterial genomes.</title>
        <authorList>
            <person name="Cruz-Morales P."/>
            <person name="Martinez-Guerrero C."/>
            <person name="Morales-Escalante M.A."/>
            <person name="Yanez-Guerra L.A."/>
            <person name="Kopp J.F."/>
            <person name="Feldmann J."/>
            <person name="Ramos-Aboites H.E."/>
            <person name="Barona-Gomez F."/>
        </authorList>
    </citation>
    <scope>NUCLEOTIDE SEQUENCE [LARGE SCALE GENOMIC DNA]</scope>
    <source>
        <strain evidence="3 4">ATCC 31245</strain>
    </source>
</reference>
<feature type="transmembrane region" description="Helical" evidence="2">
    <location>
        <begin position="93"/>
        <end position="112"/>
    </location>
</feature>
<dbReference type="PATRIC" id="fig|66430.4.peg.202"/>
<feature type="region of interest" description="Disordered" evidence="1">
    <location>
        <begin position="66"/>
        <end position="88"/>
    </location>
</feature>
<accession>A0A0J6XHD9</accession>
<feature type="compositionally biased region" description="Low complexity" evidence="1">
    <location>
        <begin position="142"/>
        <end position="192"/>
    </location>
</feature>
<feature type="compositionally biased region" description="Polar residues" evidence="1">
    <location>
        <begin position="121"/>
        <end position="132"/>
    </location>
</feature>
<comment type="caution">
    <text evidence="3">The sequence shown here is derived from an EMBL/GenBank/DDBJ whole genome shotgun (WGS) entry which is preliminary data.</text>
</comment>
<keyword evidence="2" id="KW-1133">Transmembrane helix</keyword>
<dbReference type="OrthoDB" id="4296226at2"/>
<keyword evidence="2" id="KW-0472">Membrane</keyword>
<feature type="compositionally biased region" description="Low complexity" evidence="1">
    <location>
        <begin position="66"/>
        <end position="83"/>
    </location>
</feature>
<gene>
    <name evidence="3" type="ORF">ACS04_23635</name>
</gene>
<dbReference type="EMBL" id="LFML01000101">
    <property type="protein sequence ID" value="KMO95440.1"/>
    <property type="molecule type" value="Genomic_DNA"/>
</dbReference>
<feature type="region of interest" description="Disordered" evidence="1">
    <location>
        <begin position="115"/>
        <end position="193"/>
    </location>
</feature>
<dbReference type="Proteomes" id="UP000035932">
    <property type="component" value="Unassembled WGS sequence"/>
</dbReference>
<proteinExistence type="predicted"/>
<protein>
    <submittedName>
        <fullName evidence="3">Uncharacterized protein</fullName>
    </submittedName>
</protein>
<dbReference type="RefSeq" id="WP_048478742.1">
    <property type="nucleotide sequence ID" value="NZ_JBIRUD010000002.1"/>
</dbReference>
<dbReference type="STRING" id="66430.ACS04_23635"/>
<name>A0A0J6XHD9_9ACTN</name>
<sequence length="283" mass="28387">MSSQEIPLTITPEQAAHGVILPVSLAGGVTRLRIPSGCRDGELVRVRVGGAELLLRIHVAPARGAAAAGAPGAPTVATPAVPGQRPPKTGGTAGCLAVLAVIATVILAAVALNSGDDDKNTASSSPTPTYGSWSPPPVPSYTSGTSGGTSTSTSGTSTGTSTGGTSTSTGTSTGSSSGSGSYPSSAPTAVAPAPSPFDAGTCLNGKLPDSTTAQRVEDVDEVSCSASDAHYKVIQRFGFTSDLHRCDANSDTEYAFSYRYTLNGTPINQYVYCLIGLGSYARN</sequence>
<evidence type="ECO:0000313" key="3">
    <source>
        <dbReference type="EMBL" id="KMO95440.1"/>
    </source>
</evidence>
<evidence type="ECO:0000256" key="1">
    <source>
        <dbReference type="SAM" id="MobiDB-lite"/>
    </source>
</evidence>
<evidence type="ECO:0000256" key="2">
    <source>
        <dbReference type="SAM" id="Phobius"/>
    </source>
</evidence>
<keyword evidence="2" id="KW-0812">Transmembrane</keyword>
<dbReference type="AlphaFoldDB" id="A0A0J6XHD9"/>
<keyword evidence="4" id="KW-1185">Reference proteome</keyword>
<evidence type="ECO:0000313" key="4">
    <source>
        <dbReference type="Proteomes" id="UP000035932"/>
    </source>
</evidence>